<keyword evidence="2" id="KW-1185">Reference proteome</keyword>
<dbReference type="EMBL" id="FXTH01000019">
    <property type="protein sequence ID" value="SMO88049.1"/>
    <property type="molecule type" value="Genomic_DNA"/>
</dbReference>
<name>A0A521EVW4_9BACT</name>
<accession>A0A521EVW4</accession>
<dbReference type="Proteomes" id="UP000317593">
    <property type="component" value="Unassembled WGS sequence"/>
</dbReference>
<sequence>MKQVSNVFLLPLTTQKVLYKKELIYIRKKGNKQHQHSIRFW</sequence>
<evidence type="ECO:0000313" key="1">
    <source>
        <dbReference type="EMBL" id="SMO88049.1"/>
    </source>
</evidence>
<reference evidence="1 2" key="1">
    <citation type="submission" date="2017-05" db="EMBL/GenBank/DDBJ databases">
        <authorList>
            <person name="Varghese N."/>
            <person name="Submissions S."/>
        </authorList>
    </citation>
    <scope>NUCLEOTIDE SEQUENCE [LARGE SCALE GENOMIC DNA]</scope>
    <source>
        <strain evidence="1 2">DSM 21194</strain>
    </source>
</reference>
<gene>
    <name evidence="1" type="ORF">SAMN06265218_11943</name>
</gene>
<dbReference type="AlphaFoldDB" id="A0A521EVW4"/>
<proteinExistence type="predicted"/>
<organism evidence="1 2">
    <name type="scientific">Fodinibius sediminis</name>
    <dbReference type="NCBI Taxonomy" id="1214077"/>
    <lineage>
        <taxon>Bacteria</taxon>
        <taxon>Pseudomonadati</taxon>
        <taxon>Balneolota</taxon>
        <taxon>Balneolia</taxon>
        <taxon>Balneolales</taxon>
        <taxon>Balneolaceae</taxon>
        <taxon>Fodinibius</taxon>
    </lineage>
</organism>
<protein>
    <submittedName>
        <fullName evidence="1">Uncharacterized protein</fullName>
    </submittedName>
</protein>
<evidence type="ECO:0000313" key="2">
    <source>
        <dbReference type="Proteomes" id="UP000317593"/>
    </source>
</evidence>